<organism evidence="1 2">
    <name type="scientific">Symbiodinium necroappetens</name>
    <dbReference type="NCBI Taxonomy" id="1628268"/>
    <lineage>
        <taxon>Eukaryota</taxon>
        <taxon>Sar</taxon>
        <taxon>Alveolata</taxon>
        <taxon>Dinophyceae</taxon>
        <taxon>Suessiales</taxon>
        <taxon>Symbiodiniaceae</taxon>
        <taxon>Symbiodinium</taxon>
    </lineage>
</organism>
<proteinExistence type="predicted"/>
<gene>
    <name evidence="1" type="ORF">SNEC2469_LOCUS7939</name>
</gene>
<reference evidence="1" key="1">
    <citation type="submission" date="2021-02" db="EMBL/GenBank/DDBJ databases">
        <authorList>
            <person name="Dougan E. K."/>
            <person name="Rhodes N."/>
            <person name="Thang M."/>
            <person name="Chan C."/>
        </authorList>
    </citation>
    <scope>NUCLEOTIDE SEQUENCE</scope>
</reference>
<keyword evidence="2" id="KW-1185">Reference proteome</keyword>
<sequence length="78" mass="9488">MQSSTEVRNVLRLKSSSWEQTWRRCYEAAAEVFEWWPKCHQISCARMTDISSCNLLRQLLQTVRFFSNRHSRHPRPRY</sequence>
<comment type="caution">
    <text evidence="1">The sequence shown here is derived from an EMBL/GenBank/DDBJ whole genome shotgun (WGS) entry which is preliminary data.</text>
</comment>
<evidence type="ECO:0000313" key="2">
    <source>
        <dbReference type="Proteomes" id="UP000601435"/>
    </source>
</evidence>
<evidence type="ECO:0000313" key="1">
    <source>
        <dbReference type="EMBL" id="CAE7317600.1"/>
    </source>
</evidence>
<accession>A0A812NKU1</accession>
<name>A0A812NKU1_9DINO</name>
<dbReference type="AlphaFoldDB" id="A0A812NKU1"/>
<dbReference type="Proteomes" id="UP000601435">
    <property type="component" value="Unassembled WGS sequence"/>
</dbReference>
<protein>
    <submittedName>
        <fullName evidence="1">Uncharacterized protein</fullName>
    </submittedName>
</protein>
<dbReference type="EMBL" id="CAJNJA010013287">
    <property type="protein sequence ID" value="CAE7317600.1"/>
    <property type="molecule type" value="Genomic_DNA"/>
</dbReference>